<dbReference type="PANTHER" id="PTHR33490">
    <property type="entry name" value="BLR5614 PROTEIN-RELATED"/>
    <property type="match status" value="1"/>
</dbReference>
<accession>A8ZU85</accession>
<evidence type="ECO:0000259" key="2">
    <source>
        <dbReference type="SMART" id="SM00460"/>
    </source>
</evidence>
<feature type="domain" description="Transglutaminase-like" evidence="2">
    <location>
        <begin position="199"/>
        <end position="274"/>
    </location>
</feature>
<dbReference type="STRING" id="96561.Dole_0587"/>
<dbReference type="PANTHER" id="PTHR33490:SF3">
    <property type="entry name" value="CONSERVED INTEGRAL MEMBRANE PROTEIN"/>
    <property type="match status" value="1"/>
</dbReference>
<dbReference type="SMART" id="SM00460">
    <property type="entry name" value="TGc"/>
    <property type="match status" value="1"/>
</dbReference>
<evidence type="ECO:0000313" key="4">
    <source>
        <dbReference type="Proteomes" id="UP000008561"/>
    </source>
</evidence>
<dbReference type="AlphaFoldDB" id="A8ZU85"/>
<keyword evidence="1" id="KW-0732">Signal</keyword>
<dbReference type="Pfam" id="PF01841">
    <property type="entry name" value="Transglut_core"/>
    <property type="match status" value="1"/>
</dbReference>
<feature type="signal peptide" evidence="1">
    <location>
        <begin position="1"/>
        <end position="21"/>
    </location>
</feature>
<keyword evidence="4" id="KW-1185">Reference proteome</keyword>
<dbReference type="eggNOG" id="COG1305">
    <property type="taxonomic scope" value="Bacteria"/>
</dbReference>
<proteinExistence type="predicted"/>
<dbReference type="SUPFAM" id="SSF54001">
    <property type="entry name" value="Cysteine proteinases"/>
    <property type="match status" value="1"/>
</dbReference>
<evidence type="ECO:0000256" key="1">
    <source>
        <dbReference type="SAM" id="SignalP"/>
    </source>
</evidence>
<dbReference type="InterPro" id="IPR038765">
    <property type="entry name" value="Papain-like_cys_pep_sf"/>
</dbReference>
<evidence type="ECO:0000313" key="3">
    <source>
        <dbReference type="EMBL" id="ABW66397.1"/>
    </source>
</evidence>
<dbReference type="KEGG" id="dol:Dole_0587"/>
<sequence length="571" mass="63711">MKRFAVGLLACVTFFTGPAFAENYLLNGGQDSAIAYQMVQSITPAPDTRKLFLSYVKPVSFTSPTYNQAVESVNITFSVAPDSQTSKTDENGNTIMEAAWNNPAQPVSATLAFNVKNSVRLDTLKTSAPFPVAGLPDAVKPYLAATDQVPASDPAITQKARELTASAETQFDAVRRVLTWVIDHMRYVQPPESYDAMYAFTSGKGNCQNYSHLSAALMRAAGIPVRIVNGVTLKNPYEIKQGDTVLIMKNAEGRHSWIEVYFPDLKWVPFDPQCTELFVSNRFIRVEVGLDNNDTENDGLIRWTRVKGSTGKPSFREDIRADFLSDNVTLAGTKTDYGPKNKMFGPPVTAAFQKVTKVYKEPEPEPVKPERLKTLVFSEPFVFGNLEFPKHLDFQTARARTEEAPDGSMKMVKTFLVETAEYVTTQGKKYAQSFVLDRPVKLSAIGLALHNFSSDGQLWVELFTDKNGIPDQQMAVSDMVFLADRVYKPGYDWVNFAFAGQEIVLQPGRYWAALGFTGGPIVNWFFSYGKPTGPQDGTRYRTLFDEQWSHSHAFEFNYRVTGLAPKDFKAE</sequence>
<gene>
    <name evidence="3" type="ordered locus">Dole_0587</name>
</gene>
<feature type="chain" id="PRO_5002731757" evidence="1">
    <location>
        <begin position="22"/>
        <end position="571"/>
    </location>
</feature>
<reference evidence="3 4" key="1">
    <citation type="submission" date="2007-10" db="EMBL/GenBank/DDBJ databases">
        <title>Complete sequence of Desulfococcus oleovorans Hxd3.</title>
        <authorList>
            <consortium name="US DOE Joint Genome Institute"/>
            <person name="Copeland A."/>
            <person name="Lucas S."/>
            <person name="Lapidus A."/>
            <person name="Barry K."/>
            <person name="Glavina del Rio T."/>
            <person name="Dalin E."/>
            <person name="Tice H."/>
            <person name="Pitluck S."/>
            <person name="Kiss H."/>
            <person name="Brettin T."/>
            <person name="Bruce D."/>
            <person name="Detter J.C."/>
            <person name="Han C."/>
            <person name="Schmutz J."/>
            <person name="Larimer F."/>
            <person name="Land M."/>
            <person name="Hauser L."/>
            <person name="Kyrpides N."/>
            <person name="Kim E."/>
            <person name="Wawrik B."/>
            <person name="Richardson P."/>
        </authorList>
    </citation>
    <scope>NUCLEOTIDE SEQUENCE [LARGE SCALE GENOMIC DNA]</scope>
    <source>
        <strain evidence="4">DSM 6200 / JCM 39069 / Hxd3</strain>
    </source>
</reference>
<dbReference type="HOGENOM" id="CLU_497748_0_0_7"/>
<organism evidence="3 4">
    <name type="scientific">Desulfosudis oleivorans (strain DSM 6200 / JCM 39069 / Hxd3)</name>
    <name type="common">Desulfococcus oleovorans</name>
    <dbReference type="NCBI Taxonomy" id="96561"/>
    <lineage>
        <taxon>Bacteria</taxon>
        <taxon>Pseudomonadati</taxon>
        <taxon>Thermodesulfobacteriota</taxon>
        <taxon>Desulfobacteria</taxon>
        <taxon>Desulfobacterales</taxon>
        <taxon>Desulfosudaceae</taxon>
        <taxon>Desulfosudis</taxon>
    </lineage>
</organism>
<dbReference type="EMBL" id="CP000859">
    <property type="protein sequence ID" value="ABW66397.1"/>
    <property type="molecule type" value="Genomic_DNA"/>
</dbReference>
<dbReference type="Proteomes" id="UP000008561">
    <property type="component" value="Chromosome"/>
</dbReference>
<dbReference type="Gene3D" id="3.10.620.30">
    <property type="match status" value="1"/>
</dbReference>
<protein>
    <submittedName>
        <fullName evidence="3">Transglutaminase domain protein</fullName>
    </submittedName>
</protein>
<dbReference type="RefSeq" id="WP_012174016.1">
    <property type="nucleotide sequence ID" value="NC_009943.1"/>
</dbReference>
<name>A8ZU85_DESOH</name>
<dbReference type="InterPro" id="IPR002931">
    <property type="entry name" value="Transglutaminase-like"/>
</dbReference>